<dbReference type="OrthoDB" id="416253at2759"/>
<dbReference type="SUPFAM" id="SSF51430">
    <property type="entry name" value="NAD(P)-linked oxidoreductase"/>
    <property type="match status" value="2"/>
</dbReference>
<evidence type="ECO:0000313" key="3">
    <source>
        <dbReference type="Proteomes" id="UP000085678"/>
    </source>
</evidence>
<keyword evidence="1" id="KW-1133">Transmembrane helix</keyword>
<sequence>METKAKFYAGAVPLILAIAWGFWGTNVGEYFPDLSASFGGENKETNSNLKGHMEKFGEQVYKPTEIPTLDHFPEPEVFYRDYMRKSVPLVVKGALKHWPAVEKWKNEDYLRERFGHSNFLSMWRNITDAYHPAHMMMSMEDFLDNYREHKIYMDSTVSEEMAEDIAFPGFIACDEYLKILKQVAIFFNSGWSSTDIHLDVTETIFAQVTGGRQWILTTPSDGKYLYSDEFEHHDGMSPVNQEAVDLQKYPDVSKIAIYKAILEPGDIIYVPEGWWHQVRTHGGPPNIAIAIFIDFLLCMFNTPPSNDSVYIDNCIKLREEKPEEIKCSIRIDDMPVREVFSKYKYLKPQAMDIAQESTPDREEEIILKSGYSMPVLGLGVGGMTPEEAEKGIRHALKIGYRTHGGPPNIAIAIFIDFLLCMFNTPPSNDSVYIDNCIKLREEKPEEIKCSIRIDDMPVREVFSKYKYLKPQAMDIAQESTPDREEEIILKSGYSMPVLGLGVGGMTPEEAEKGIRHALKIGYRLYDTDPEDESETTLGSILSENEYCKREDVFLIVKVHPRNLGKEATRMSIERSMKRLKTDYIDLVLIKAPSCDTKGFECDADENRGTWQESWKVMEEMNKTGSIRSIGVSNFKISQLKELMAEATVPVSVLQARFDLMKRNTKLRKFCNDNGIRFMAHSLLGFGWVKDGSTTNNPILSSSAVMLAARKYRTSPASILIRYALDRDITVVPRSSNQLHIALNKFSTSLDIQDSPEILEDLENIPHVP</sequence>
<dbReference type="InterPro" id="IPR041667">
    <property type="entry name" value="Cupin_8"/>
</dbReference>
<evidence type="ECO:0000256" key="1">
    <source>
        <dbReference type="SAM" id="Phobius"/>
    </source>
</evidence>
<keyword evidence="1" id="KW-0472">Membrane</keyword>
<dbReference type="Pfam" id="PF00248">
    <property type="entry name" value="Aldo_ket_red"/>
    <property type="match status" value="1"/>
</dbReference>
<accession>A0A1S3J9S0</accession>
<dbReference type="CDD" id="cd19071">
    <property type="entry name" value="AKR_AKR1-5-like"/>
    <property type="match status" value="1"/>
</dbReference>
<reference evidence="4" key="1">
    <citation type="submission" date="2025-08" db="UniProtKB">
        <authorList>
            <consortium name="RefSeq"/>
        </authorList>
    </citation>
    <scope>IDENTIFICATION</scope>
    <source>
        <tissue evidence="4">Gonads</tissue>
    </source>
</reference>
<dbReference type="PRINTS" id="PR00069">
    <property type="entry name" value="ALDKETRDTASE"/>
</dbReference>
<keyword evidence="3" id="KW-1185">Reference proteome</keyword>
<dbReference type="InterPro" id="IPR018170">
    <property type="entry name" value="Aldo/ket_reductase_CS"/>
</dbReference>
<dbReference type="PANTHER" id="PTHR43827:SF8">
    <property type="entry name" value="ALDO_KETO REDUCTASE FAMILY PROTEIN"/>
    <property type="match status" value="1"/>
</dbReference>
<dbReference type="Pfam" id="PF13621">
    <property type="entry name" value="Cupin_8"/>
    <property type="match status" value="1"/>
</dbReference>
<feature type="domain" description="JmjC" evidence="2">
    <location>
        <begin position="156"/>
        <end position="310"/>
    </location>
</feature>
<proteinExistence type="predicted"/>
<dbReference type="AlphaFoldDB" id="A0A1S3J9S0"/>
<dbReference type="InterPro" id="IPR023210">
    <property type="entry name" value="NADP_OxRdtase_dom"/>
</dbReference>
<dbReference type="PROSITE" id="PS51184">
    <property type="entry name" value="JMJC"/>
    <property type="match status" value="1"/>
</dbReference>
<protein>
    <submittedName>
        <fullName evidence="4">Uncharacterized protein LOC106171376</fullName>
    </submittedName>
</protein>
<keyword evidence="1" id="KW-0812">Transmembrane</keyword>
<dbReference type="PROSITE" id="PS00062">
    <property type="entry name" value="ALDOKETO_REDUCTASE_2"/>
    <property type="match status" value="1"/>
</dbReference>
<dbReference type="SUPFAM" id="SSF51197">
    <property type="entry name" value="Clavaminate synthase-like"/>
    <property type="match status" value="1"/>
</dbReference>
<dbReference type="InterPro" id="IPR003347">
    <property type="entry name" value="JmjC_dom"/>
</dbReference>
<dbReference type="InterPro" id="IPR036812">
    <property type="entry name" value="NAD(P)_OxRdtase_dom_sf"/>
</dbReference>
<organism evidence="3 4">
    <name type="scientific">Lingula anatina</name>
    <name type="common">Brachiopod</name>
    <name type="synonym">Lingula unguis</name>
    <dbReference type="NCBI Taxonomy" id="7574"/>
    <lineage>
        <taxon>Eukaryota</taxon>
        <taxon>Metazoa</taxon>
        <taxon>Spiralia</taxon>
        <taxon>Lophotrochozoa</taxon>
        <taxon>Brachiopoda</taxon>
        <taxon>Linguliformea</taxon>
        <taxon>Lingulata</taxon>
        <taxon>Lingulida</taxon>
        <taxon>Linguloidea</taxon>
        <taxon>Lingulidae</taxon>
        <taxon>Lingula</taxon>
    </lineage>
</organism>
<dbReference type="InterPro" id="IPR020471">
    <property type="entry name" value="AKR"/>
</dbReference>
<dbReference type="GeneID" id="106171376"/>
<dbReference type="KEGG" id="lak:106171376"/>
<dbReference type="SMART" id="SM00558">
    <property type="entry name" value="JmjC"/>
    <property type="match status" value="1"/>
</dbReference>
<dbReference type="GO" id="GO:0016491">
    <property type="term" value="F:oxidoreductase activity"/>
    <property type="evidence" value="ECO:0007669"/>
    <property type="project" value="InterPro"/>
</dbReference>
<dbReference type="CDD" id="cd02208">
    <property type="entry name" value="cupin_RmlC-like"/>
    <property type="match status" value="1"/>
</dbReference>
<dbReference type="RefSeq" id="XP_013407145.1">
    <property type="nucleotide sequence ID" value="XM_013551691.2"/>
</dbReference>
<dbReference type="InParanoid" id="A0A1S3J9S0"/>
<dbReference type="Proteomes" id="UP000085678">
    <property type="component" value="Unplaced"/>
</dbReference>
<evidence type="ECO:0000259" key="2">
    <source>
        <dbReference type="PROSITE" id="PS51184"/>
    </source>
</evidence>
<feature type="transmembrane region" description="Helical" evidence="1">
    <location>
        <begin position="7"/>
        <end position="23"/>
    </location>
</feature>
<dbReference type="Gene3D" id="2.60.120.650">
    <property type="entry name" value="Cupin"/>
    <property type="match status" value="1"/>
</dbReference>
<dbReference type="Gene3D" id="3.20.20.100">
    <property type="entry name" value="NADP-dependent oxidoreductase domain"/>
    <property type="match status" value="2"/>
</dbReference>
<name>A0A1S3J9S0_LINAN</name>
<evidence type="ECO:0000313" key="4">
    <source>
        <dbReference type="RefSeq" id="XP_013407145.1"/>
    </source>
</evidence>
<gene>
    <name evidence="4" type="primary">LOC106171376</name>
</gene>
<dbReference type="PANTHER" id="PTHR43827">
    <property type="entry name" value="2,5-DIKETO-D-GLUCONIC ACID REDUCTASE"/>
    <property type="match status" value="1"/>
</dbReference>